<reference evidence="4 5" key="2">
    <citation type="journal article" date="2012" name="Open Biol.">
        <title>Characteristics of nucleosomes and linker DNA regions on the genome of the basidiomycete Mixia osmundae revealed by mono- and dinucleosome mapping.</title>
        <authorList>
            <person name="Nishida H."/>
            <person name="Kondo S."/>
            <person name="Matsumoto T."/>
            <person name="Suzuki Y."/>
            <person name="Yoshikawa H."/>
            <person name="Taylor T.D."/>
            <person name="Sugiyama J."/>
        </authorList>
    </citation>
    <scope>NUCLEOTIDE SEQUENCE [LARGE SCALE GENOMIC DNA]</scope>
    <source>
        <strain evidence="5">CBS 9802 / IAM 14324 / JCM 22182 / KY 12970</strain>
    </source>
</reference>
<dbReference type="InterPro" id="IPR036034">
    <property type="entry name" value="PDZ_sf"/>
</dbReference>
<keyword evidence="5" id="KW-1185">Reference proteome</keyword>
<dbReference type="FunCoup" id="G7E2I2">
    <property type="interactions" value="619"/>
</dbReference>
<evidence type="ECO:0000259" key="3">
    <source>
        <dbReference type="Pfam" id="PF18265"/>
    </source>
</evidence>
<evidence type="ECO:0000313" key="5">
    <source>
        <dbReference type="Proteomes" id="UP000009131"/>
    </source>
</evidence>
<dbReference type="SUPFAM" id="SSF50156">
    <property type="entry name" value="PDZ domain-like"/>
    <property type="match status" value="1"/>
</dbReference>
<dbReference type="RefSeq" id="XP_014565478.1">
    <property type="nucleotide sequence ID" value="XM_014709992.1"/>
</dbReference>
<dbReference type="Gene3D" id="2.30.42.10">
    <property type="match status" value="1"/>
</dbReference>
<gene>
    <name evidence="4" type="primary">Mo03717</name>
    <name evidence="4" type="ORF">E5Q_03717</name>
</gene>
<dbReference type="STRING" id="764103.G7E2I2"/>
<reference evidence="4 5" key="1">
    <citation type="journal article" date="2011" name="J. Gen. Appl. Microbiol.">
        <title>Draft genome sequencing of the enigmatic basidiomycete Mixia osmundae.</title>
        <authorList>
            <person name="Nishida H."/>
            <person name="Nagatsuka Y."/>
            <person name="Sugiyama J."/>
        </authorList>
    </citation>
    <scope>NUCLEOTIDE SEQUENCE [LARGE SCALE GENOMIC DNA]</scope>
    <source>
        <strain evidence="5">CBS 9802 / IAM 14324 / JCM 22182 / KY 12970</strain>
    </source>
</reference>
<dbReference type="OMA" id="DWGGRGM"/>
<evidence type="ECO:0000313" key="4">
    <source>
        <dbReference type="EMBL" id="GAA97042.1"/>
    </source>
</evidence>
<proteinExistence type="predicted"/>
<name>G7E2I2_MIXOS</name>
<protein>
    <recommendedName>
        <fullName evidence="2">Probable 26S proteasome regulatory subunit p27</fullName>
    </recommendedName>
</protein>
<dbReference type="eggNOG" id="KOG3129">
    <property type="taxonomic scope" value="Eukaryota"/>
</dbReference>
<dbReference type="InterPro" id="IPR040815">
    <property type="entry name" value="Nas2_N"/>
</dbReference>
<dbReference type="Pfam" id="PF18265">
    <property type="entry name" value="Nas2_N"/>
    <property type="match status" value="1"/>
</dbReference>
<feature type="domain" description="Nas2 N-terminal" evidence="3">
    <location>
        <begin position="13"/>
        <end position="89"/>
    </location>
</feature>
<evidence type="ECO:0000256" key="1">
    <source>
        <dbReference type="ARBA" id="ARBA00023186"/>
    </source>
</evidence>
<organism evidence="4 5">
    <name type="scientific">Mixia osmundae (strain CBS 9802 / IAM 14324 / JCM 22182 / KY 12970)</name>
    <dbReference type="NCBI Taxonomy" id="764103"/>
    <lineage>
        <taxon>Eukaryota</taxon>
        <taxon>Fungi</taxon>
        <taxon>Dikarya</taxon>
        <taxon>Basidiomycota</taxon>
        <taxon>Pucciniomycotina</taxon>
        <taxon>Mixiomycetes</taxon>
        <taxon>Mixiales</taxon>
        <taxon>Mixiaceae</taxon>
        <taxon>Mixia</taxon>
    </lineage>
</organism>
<dbReference type="GO" id="GO:0005634">
    <property type="term" value="C:nucleus"/>
    <property type="evidence" value="ECO:0007669"/>
    <property type="project" value="TreeGrafter"/>
</dbReference>
<dbReference type="Proteomes" id="UP000009131">
    <property type="component" value="Unassembled WGS sequence"/>
</dbReference>
<accession>G7E2I2</accession>
<comment type="caution">
    <text evidence="4">The sequence shown here is derived from an EMBL/GenBank/DDBJ whole genome shotgun (WGS) entry which is preliminary data.</text>
</comment>
<dbReference type="InParanoid" id="G7E2I2"/>
<dbReference type="GO" id="GO:0005737">
    <property type="term" value="C:cytoplasm"/>
    <property type="evidence" value="ECO:0007669"/>
    <property type="project" value="TreeGrafter"/>
</dbReference>
<dbReference type="HOGENOM" id="CLU_073146_2_1_1"/>
<evidence type="ECO:0000256" key="2">
    <source>
        <dbReference type="ARBA" id="ARBA00068021"/>
    </source>
</evidence>
<keyword evidence="1" id="KW-0143">Chaperone</keyword>
<sequence length="202" mass="21944">MSSSANQRQEALRLAERRSNLEAELEVHLELLQSHGVTLNSALVDREGFPRADVDISAILEARARIRVIRNDLKTIEGNLARLLQDVFQTSGDDAQVYLNGSASTPDPFALVKSVDAGSPAASAGLHEGDKIIRFAATGPHPVPAESLQAVGALVQKSLDKPLRVQLLRRHATDDRDVMKLLQLTPTRWSGRGTLGCFLVPI</sequence>
<dbReference type="PANTHER" id="PTHR12651:SF1">
    <property type="entry name" value="26S PROTEASOME NON-ATPASE REGULATORY SUBUNIT 9"/>
    <property type="match status" value="1"/>
</dbReference>
<dbReference type="AlphaFoldDB" id="G7E2I2"/>
<dbReference type="Gene3D" id="6.10.140.1710">
    <property type="match status" value="1"/>
</dbReference>
<dbReference type="FunFam" id="2.30.42.10:FF:000107">
    <property type="entry name" value="26S proteasome non-ATPase regulatory subunit 9"/>
    <property type="match status" value="1"/>
</dbReference>
<dbReference type="PANTHER" id="PTHR12651">
    <property type="entry name" value="26S PROTEASOME NON-ATPASE REGULATORY SUBUNIT 9"/>
    <property type="match status" value="1"/>
</dbReference>
<dbReference type="GO" id="GO:0070682">
    <property type="term" value="P:proteasome regulatory particle assembly"/>
    <property type="evidence" value="ECO:0007669"/>
    <property type="project" value="InterPro"/>
</dbReference>
<dbReference type="OrthoDB" id="72325at2759"/>
<dbReference type="EMBL" id="BABT02000110">
    <property type="protein sequence ID" value="GAA97042.1"/>
    <property type="molecule type" value="Genomic_DNA"/>
</dbReference>
<dbReference type="InterPro" id="IPR035269">
    <property type="entry name" value="PSMD9"/>
</dbReference>